<feature type="chain" id="PRO_5025591877" description="Ecp2 effector protein domain-containing protein" evidence="1">
    <location>
        <begin position="21"/>
        <end position="286"/>
    </location>
</feature>
<feature type="signal peptide" evidence="1">
    <location>
        <begin position="1"/>
        <end position="20"/>
    </location>
</feature>
<proteinExistence type="predicted"/>
<gene>
    <name evidence="2" type="ORF">M409DRAFT_19457</name>
</gene>
<dbReference type="Proteomes" id="UP000799537">
    <property type="component" value="Unassembled WGS sequence"/>
</dbReference>
<reference evidence="2" key="1">
    <citation type="journal article" date="2020" name="Stud. Mycol.">
        <title>101 Dothideomycetes genomes: a test case for predicting lifestyles and emergence of pathogens.</title>
        <authorList>
            <person name="Haridas S."/>
            <person name="Albert R."/>
            <person name="Binder M."/>
            <person name="Bloem J."/>
            <person name="Labutti K."/>
            <person name="Salamov A."/>
            <person name="Andreopoulos B."/>
            <person name="Baker S."/>
            <person name="Barry K."/>
            <person name="Bills G."/>
            <person name="Bluhm B."/>
            <person name="Cannon C."/>
            <person name="Castanera R."/>
            <person name="Culley D."/>
            <person name="Daum C."/>
            <person name="Ezra D."/>
            <person name="Gonzalez J."/>
            <person name="Henrissat B."/>
            <person name="Kuo A."/>
            <person name="Liang C."/>
            <person name="Lipzen A."/>
            <person name="Lutzoni F."/>
            <person name="Magnuson J."/>
            <person name="Mondo S."/>
            <person name="Nolan M."/>
            <person name="Ohm R."/>
            <person name="Pangilinan J."/>
            <person name="Park H.-J."/>
            <person name="Ramirez L."/>
            <person name="Alfaro M."/>
            <person name="Sun H."/>
            <person name="Tritt A."/>
            <person name="Yoshinaga Y."/>
            <person name="Zwiers L.-H."/>
            <person name="Turgeon B."/>
            <person name="Goodwin S."/>
            <person name="Spatafora J."/>
            <person name="Crous P."/>
            <person name="Grigoriev I."/>
        </authorList>
    </citation>
    <scope>NUCLEOTIDE SEQUENCE</scope>
    <source>
        <strain evidence="2">ATCC 36951</strain>
    </source>
</reference>
<evidence type="ECO:0008006" key="4">
    <source>
        <dbReference type="Google" id="ProtNLM"/>
    </source>
</evidence>
<accession>A0A6A6CXQ4</accession>
<keyword evidence="3" id="KW-1185">Reference proteome</keyword>
<protein>
    <recommendedName>
        <fullName evidence="4">Ecp2 effector protein domain-containing protein</fullName>
    </recommendedName>
</protein>
<keyword evidence="1" id="KW-0732">Signal</keyword>
<name>A0A6A6CXQ4_ZASCE</name>
<evidence type="ECO:0000313" key="2">
    <source>
        <dbReference type="EMBL" id="KAF2170642.1"/>
    </source>
</evidence>
<dbReference type="GeneID" id="54558214"/>
<dbReference type="EMBL" id="ML993585">
    <property type="protein sequence ID" value="KAF2170642.1"/>
    <property type="molecule type" value="Genomic_DNA"/>
</dbReference>
<evidence type="ECO:0000256" key="1">
    <source>
        <dbReference type="SAM" id="SignalP"/>
    </source>
</evidence>
<dbReference type="AlphaFoldDB" id="A0A6A6CXQ4"/>
<organism evidence="2 3">
    <name type="scientific">Zasmidium cellare ATCC 36951</name>
    <dbReference type="NCBI Taxonomy" id="1080233"/>
    <lineage>
        <taxon>Eukaryota</taxon>
        <taxon>Fungi</taxon>
        <taxon>Dikarya</taxon>
        <taxon>Ascomycota</taxon>
        <taxon>Pezizomycotina</taxon>
        <taxon>Dothideomycetes</taxon>
        <taxon>Dothideomycetidae</taxon>
        <taxon>Mycosphaerellales</taxon>
        <taxon>Mycosphaerellaceae</taxon>
        <taxon>Zasmidium</taxon>
    </lineage>
</organism>
<dbReference type="RefSeq" id="XP_033671531.1">
    <property type="nucleotide sequence ID" value="XM_033804942.1"/>
</dbReference>
<dbReference type="OrthoDB" id="3649780at2759"/>
<sequence>MINFMLTFAIALIGITGSLAAPVAVTSTNITTINARDDYQLPGLSLEPIEADNAKCSVGVLMNDDTSATRSYNVHIGRPYAEGSGCEYIRDTIAQKASDGAFEFKSGTYKCLDDGSGNTFLTFAAGDVFNLENNADVIDALQQRYPMIPFKDNGICRFESNPGRTRSIPINSHTLTTRDGPIDHNTALCSYSRVSGTGGSLDLGMDKCEARVGRDYINGAGCAPIRQTLQSLIPDGISAYSCVDDGYGYTQLAFNVWNARAIYYDINTALQKAYQDIPFIHDHICG</sequence>
<evidence type="ECO:0000313" key="3">
    <source>
        <dbReference type="Proteomes" id="UP000799537"/>
    </source>
</evidence>